<dbReference type="Proteomes" id="UP000828390">
    <property type="component" value="Unassembled WGS sequence"/>
</dbReference>
<evidence type="ECO:0000256" key="1">
    <source>
        <dbReference type="SAM" id="MobiDB-lite"/>
    </source>
</evidence>
<sequence length="242" mass="27809">MAKEIECDNEDENNELESPNTDLKTLQEAWLAFLTAISDSYKPTLLSSIIFQQVMVDMYGNTEYSNTKAYTVSKKKLSNLPNASIHAAQMLVNAVEKIQHEREKEKEQESGKIKERDVDDDAHNTNNVAKETAKRCWKILKRHIDKLTNEKSIESLTVNVAVLQNSVTLMSSGYRARQDLYERYGFVPTTLPDGRVVCENRMLSDRSRLQMFGREETQKYKTAQKAPCRRQYEQMNGLCKGI</sequence>
<evidence type="ECO:0000313" key="3">
    <source>
        <dbReference type="Proteomes" id="UP000828390"/>
    </source>
</evidence>
<dbReference type="EMBL" id="JAIWYP010000017">
    <property type="protein sequence ID" value="KAH3693273.1"/>
    <property type="molecule type" value="Genomic_DNA"/>
</dbReference>
<gene>
    <name evidence="2" type="ORF">DPMN_192677</name>
</gene>
<comment type="caution">
    <text evidence="2">The sequence shown here is derived from an EMBL/GenBank/DDBJ whole genome shotgun (WGS) entry which is preliminary data.</text>
</comment>
<name>A0A9D4BH27_DREPO</name>
<organism evidence="2 3">
    <name type="scientific">Dreissena polymorpha</name>
    <name type="common">Zebra mussel</name>
    <name type="synonym">Mytilus polymorpha</name>
    <dbReference type="NCBI Taxonomy" id="45954"/>
    <lineage>
        <taxon>Eukaryota</taxon>
        <taxon>Metazoa</taxon>
        <taxon>Spiralia</taxon>
        <taxon>Lophotrochozoa</taxon>
        <taxon>Mollusca</taxon>
        <taxon>Bivalvia</taxon>
        <taxon>Autobranchia</taxon>
        <taxon>Heteroconchia</taxon>
        <taxon>Euheterodonta</taxon>
        <taxon>Imparidentia</taxon>
        <taxon>Neoheterodontei</taxon>
        <taxon>Myida</taxon>
        <taxon>Dreissenoidea</taxon>
        <taxon>Dreissenidae</taxon>
        <taxon>Dreissena</taxon>
    </lineage>
</organism>
<keyword evidence="3" id="KW-1185">Reference proteome</keyword>
<reference evidence="2" key="1">
    <citation type="journal article" date="2019" name="bioRxiv">
        <title>The Genome of the Zebra Mussel, Dreissena polymorpha: A Resource for Invasive Species Research.</title>
        <authorList>
            <person name="McCartney M.A."/>
            <person name="Auch B."/>
            <person name="Kono T."/>
            <person name="Mallez S."/>
            <person name="Zhang Y."/>
            <person name="Obille A."/>
            <person name="Becker A."/>
            <person name="Abrahante J.E."/>
            <person name="Garbe J."/>
            <person name="Badalamenti J.P."/>
            <person name="Herman A."/>
            <person name="Mangelson H."/>
            <person name="Liachko I."/>
            <person name="Sullivan S."/>
            <person name="Sone E.D."/>
            <person name="Koren S."/>
            <person name="Silverstein K.A.T."/>
            <person name="Beckman K.B."/>
            <person name="Gohl D.M."/>
        </authorList>
    </citation>
    <scope>NUCLEOTIDE SEQUENCE</scope>
    <source>
        <strain evidence="2">Duluth1</strain>
        <tissue evidence="2">Whole animal</tissue>
    </source>
</reference>
<dbReference type="AlphaFoldDB" id="A0A9D4BH27"/>
<proteinExistence type="predicted"/>
<protein>
    <submittedName>
        <fullName evidence="2">Uncharacterized protein</fullName>
    </submittedName>
</protein>
<feature type="region of interest" description="Disordered" evidence="1">
    <location>
        <begin position="1"/>
        <end position="20"/>
    </location>
</feature>
<reference evidence="2" key="2">
    <citation type="submission" date="2020-11" db="EMBL/GenBank/DDBJ databases">
        <authorList>
            <person name="McCartney M.A."/>
            <person name="Auch B."/>
            <person name="Kono T."/>
            <person name="Mallez S."/>
            <person name="Becker A."/>
            <person name="Gohl D.M."/>
            <person name="Silverstein K.A.T."/>
            <person name="Koren S."/>
            <person name="Bechman K.B."/>
            <person name="Herman A."/>
            <person name="Abrahante J.E."/>
            <person name="Garbe J."/>
        </authorList>
    </citation>
    <scope>NUCLEOTIDE SEQUENCE</scope>
    <source>
        <strain evidence="2">Duluth1</strain>
        <tissue evidence="2">Whole animal</tissue>
    </source>
</reference>
<evidence type="ECO:0000313" key="2">
    <source>
        <dbReference type="EMBL" id="KAH3693273.1"/>
    </source>
</evidence>
<accession>A0A9D4BH27</accession>